<dbReference type="NCBIfam" id="TIGR02543">
    <property type="entry name" value="List_Bact_rpt"/>
    <property type="match status" value="5"/>
</dbReference>
<organism evidence="6 7">
    <name type="scientific">Cohnella suwonensis</name>
    <dbReference type="NCBI Taxonomy" id="696072"/>
    <lineage>
        <taxon>Bacteria</taxon>
        <taxon>Bacillati</taxon>
        <taxon>Bacillota</taxon>
        <taxon>Bacilli</taxon>
        <taxon>Bacillales</taxon>
        <taxon>Paenibacillaceae</taxon>
        <taxon>Cohnella</taxon>
    </lineage>
</organism>
<comment type="subcellular location">
    <subcellularLocation>
        <location evidence="1">Cell envelope</location>
    </subcellularLocation>
</comment>
<evidence type="ECO:0000259" key="5">
    <source>
        <dbReference type="PROSITE" id="PS51272"/>
    </source>
</evidence>
<dbReference type="InterPro" id="IPR000408">
    <property type="entry name" value="Reg_chr_condens"/>
</dbReference>
<dbReference type="InterPro" id="IPR001119">
    <property type="entry name" value="SLH_dom"/>
</dbReference>
<dbReference type="PROSITE" id="PS50012">
    <property type="entry name" value="RCC1_3"/>
    <property type="match status" value="3"/>
</dbReference>
<dbReference type="Gene3D" id="2.130.10.30">
    <property type="entry name" value="Regulator of chromosome condensation 1/beta-lactamase-inhibitor protein II"/>
    <property type="match status" value="1"/>
</dbReference>
<feature type="domain" description="SLH" evidence="5">
    <location>
        <begin position="1414"/>
        <end position="1477"/>
    </location>
</feature>
<feature type="region of interest" description="Disordered" evidence="4">
    <location>
        <begin position="429"/>
        <end position="452"/>
    </location>
</feature>
<dbReference type="PRINTS" id="PR00633">
    <property type="entry name" value="RCCNDNSATION"/>
</dbReference>
<dbReference type="InterPro" id="IPR042229">
    <property type="entry name" value="Listeria/Bacterioides_rpt_sf"/>
</dbReference>
<dbReference type="EMBL" id="JBHSMH010000004">
    <property type="protein sequence ID" value="MFC5467394.1"/>
    <property type="molecule type" value="Genomic_DNA"/>
</dbReference>
<evidence type="ECO:0000313" key="6">
    <source>
        <dbReference type="EMBL" id="MFC5467394.1"/>
    </source>
</evidence>
<keyword evidence="3" id="KW-0677">Repeat</keyword>
<dbReference type="PROSITE" id="PS00626">
    <property type="entry name" value="RCC1_2"/>
    <property type="match status" value="1"/>
</dbReference>
<feature type="domain" description="SLH" evidence="5">
    <location>
        <begin position="1356"/>
        <end position="1413"/>
    </location>
</feature>
<dbReference type="Gene3D" id="2.60.40.4270">
    <property type="entry name" value="Listeria-Bacteroides repeat domain"/>
    <property type="match status" value="5"/>
</dbReference>
<dbReference type="Pfam" id="PF25390">
    <property type="entry name" value="WD40_RLD"/>
    <property type="match status" value="1"/>
</dbReference>
<dbReference type="PANTHER" id="PTHR45982:SF1">
    <property type="entry name" value="REGULATOR OF CHROMOSOME CONDENSATION"/>
    <property type="match status" value="1"/>
</dbReference>
<reference evidence="7" key="1">
    <citation type="journal article" date="2019" name="Int. J. Syst. Evol. Microbiol.">
        <title>The Global Catalogue of Microorganisms (GCM) 10K type strain sequencing project: providing services to taxonomists for standard genome sequencing and annotation.</title>
        <authorList>
            <consortium name="The Broad Institute Genomics Platform"/>
            <consortium name="The Broad Institute Genome Sequencing Center for Infectious Disease"/>
            <person name="Wu L."/>
            <person name="Ma J."/>
        </authorList>
    </citation>
    <scope>NUCLEOTIDE SEQUENCE [LARGE SCALE GENOMIC DNA]</scope>
    <source>
        <strain evidence="7">CCUG 57113</strain>
    </source>
</reference>
<dbReference type="InterPro" id="IPR051553">
    <property type="entry name" value="Ran_GTPase-activating"/>
</dbReference>
<dbReference type="RefSeq" id="WP_209747296.1">
    <property type="nucleotide sequence ID" value="NZ_JBHSMH010000004.1"/>
</dbReference>
<evidence type="ECO:0000256" key="4">
    <source>
        <dbReference type="SAM" id="MobiDB-lite"/>
    </source>
</evidence>
<protein>
    <submittedName>
        <fullName evidence="6">InlB B-repeat-containing protein</fullName>
    </submittedName>
</protein>
<dbReference type="Pfam" id="PF09479">
    <property type="entry name" value="Flg_new"/>
    <property type="match status" value="5"/>
</dbReference>
<evidence type="ECO:0000256" key="1">
    <source>
        <dbReference type="ARBA" id="ARBA00004196"/>
    </source>
</evidence>
<dbReference type="PANTHER" id="PTHR45982">
    <property type="entry name" value="REGULATOR OF CHROMOSOME CONDENSATION"/>
    <property type="match status" value="1"/>
</dbReference>
<accession>A0ABW0LNN6</accession>
<keyword evidence="2" id="KW-0344">Guanine-nucleotide releasing factor</keyword>
<name>A0ABW0LNN6_9BACL</name>
<sequence length="1516" mass="161704">MVRRIQKKASAVLLAFAMVFGILPAAGLGTVKTFASSVVFSSIDAGGSHTLALDSNGNVWAWGKNDKGQLGTGDQLERNVPTKLTIEEGGSSVQFVAVSAGTQHSVALDSAGNIWDWGINDKGALGTGSISTPVLAPVKLTTISGVSAVAAGSHFTLALKTNGEVWAWGDDYYGTVGVDLGIANPNVNYSATPVQVKYDDNGTLVPLLAKRVSASDGQSFVIDLQDSLWFWGLNGATDTVNGLPSKVLNAGGAEIKAKAVSGGNHFYTFVDLAGDVWTSGDNYGGRLGIGNSDFDFKSSLPVKVSGISDVVAISAGYGHVLAIDSNDKVWAWGYNGYSQLGDKSNVDRIMPVQVRNSNGSTFLNADALASGGTWLDSHSIALKNGQLIGWGNNADGRLGNGNTDIKNYAEDIAPPDVYTVSYNSNSGSAVPSNSDVSSGSTITEPTAPTRSGYTFDGWHADEETTDSWDFSTEQVTADITLFAKWTALATYAITFDEAEGSAVSDLSNVVTGSKIAAPTTPTRQGYTFDGWYKESAHTTAWDFDNDTVTSNITLYAKWTELKVWLNNGKMKFGNTADGQSINAAGNLNQPYYFNSSWFKLTFGTNALQSMLMIGGDGTSSWNSDGSTYYSAVRPSSTWDIVPMNEVSMDSSQYDAESQTGIVTVTGKVTIDGKTLLVQHVYTLLADKSYIKVRSKVTNISGESVLNVRFIVGTSDDYIGTDDSPDKTRGNIVDGAFAPIASQTAQAKVLKAVSSDSGALLISTSPSAQALIGNSLTLDALRTRDPAITPISALGTDSSYGMYFRLTDLADGASDSFNWYYAAGSIASLSQVIADLDNDIVKHTVTFNRNDGTATDPYATISVVEGEAAGQLPTAPVRTGYTFEGWYVNADGSGAAFTAGTPVTSALQIYAKWTALAYTVTFDEAEGSDVSDLSNVVTGSKISAPTTPTRQGYTFVGWYKEAAYTTAWDFDNDMVTSNVTLYAKWIIATYTVTFEEAEGSDVSDLSNVVTGSKISAPTAPTRQGYTFAGWYKEPACTTAWDFDNDTVTSNVTLYAKWTMNPVLGGGTTAPTKEVITVDVEDGSNDNGSVVSKATIERTTDANGNKKDDVTFTNEQASKTAEQLEAAGSNTAKIVIPDPKDEVSELNVKLPEASTGTLANQGLNLEINTPNVRIVIPSASLQALGDDKYFRLVPIKAESERQQVEERARTEQVVREAAGNDTISVVGRPMTIETNMQSRKVELILPIGNVSLTDEQLKDLGIFIEHSDGTKELVKGEIIPYDATGKKGIRFTINKFSTFTIVHMEGWQQTLLEGEGGQTHEPYILGFPNGTFGPEKPITREEMAAILSRVLSKSETVAPMTFKDVDAKRWSNAAVEKVTKMGLMVGYKDGSFRPKQSITRAEMAAIVARLIETETMGSGFPDVAAAHWAADAIRTVQAAGLLKGYNDGTFRPKAQLTRAEAVTLINRLLGRGPVTGIDAKWSDVTAKHWAFGDVQEASIGHRVESVTNGVEKGVKKSS</sequence>
<dbReference type="Proteomes" id="UP001596105">
    <property type="component" value="Unassembled WGS sequence"/>
</dbReference>
<dbReference type="InterPro" id="IPR009091">
    <property type="entry name" value="RCC1/BLIP-II"/>
</dbReference>
<evidence type="ECO:0000256" key="3">
    <source>
        <dbReference type="ARBA" id="ARBA00022737"/>
    </source>
</evidence>
<dbReference type="SUPFAM" id="SSF50985">
    <property type="entry name" value="RCC1/BLIP-II"/>
    <property type="match status" value="1"/>
</dbReference>
<dbReference type="InterPro" id="IPR058923">
    <property type="entry name" value="RCC1-like_dom"/>
</dbReference>
<gene>
    <name evidence="6" type="ORF">ACFPPD_01605</name>
</gene>
<comment type="caution">
    <text evidence="6">The sequence shown here is derived from an EMBL/GenBank/DDBJ whole genome shotgun (WGS) entry which is preliminary data.</text>
</comment>
<evidence type="ECO:0000256" key="2">
    <source>
        <dbReference type="ARBA" id="ARBA00022658"/>
    </source>
</evidence>
<dbReference type="PROSITE" id="PS51272">
    <property type="entry name" value="SLH"/>
    <property type="match status" value="3"/>
</dbReference>
<dbReference type="InterPro" id="IPR013378">
    <property type="entry name" value="InlB-like_B-rpt"/>
</dbReference>
<evidence type="ECO:0000313" key="7">
    <source>
        <dbReference type="Proteomes" id="UP001596105"/>
    </source>
</evidence>
<feature type="domain" description="SLH" evidence="5">
    <location>
        <begin position="1293"/>
        <end position="1355"/>
    </location>
</feature>
<keyword evidence="7" id="KW-1185">Reference proteome</keyword>
<dbReference type="Pfam" id="PF00395">
    <property type="entry name" value="SLH"/>
    <property type="match status" value="3"/>
</dbReference>
<proteinExistence type="predicted"/>